<feature type="transmembrane region" description="Helical" evidence="1">
    <location>
        <begin position="20"/>
        <end position="39"/>
    </location>
</feature>
<organism evidence="2 3">
    <name type="scientific">Grifola frondosa</name>
    <name type="common">Maitake</name>
    <name type="synonym">Polyporus frondosus</name>
    <dbReference type="NCBI Taxonomy" id="5627"/>
    <lineage>
        <taxon>Eukaryota</taxon>
        <taxon>Fungi</taxon>
        <taxon>Dikarya</taxon>
        <taxon>Basidiomycota</taxon>
        <taxon>Agaricomycotina</taxon>
        <taxon>Agaricomycetes</taxon>
        <taxon>Polyporales</taxon>
        <taxon>Grifolaceae</taxon>
        <taxon>Grifola</taxon>
    </lineage>
</organism>
<evidence type="ECO:0000313" key="2">
    <source>
        <dbReference type="EMBL" id="OBZ74846.1"/>
    </source>
</evidence>
<evidence type="ECO:0000313" key="3">
    <source>
        <dbReference type="Proteomes" id="UP000092993"/>
    </source>
</evidence>
<dbReference type="EMBL" id="LUGG01000005">
    <property type="protein sequence ID" value="OBZ74846.1"/>
    <property type="molecule type" value="Genomic_DNA"/>
</dbReference>
<reference evidence="2 3" key="1">
    <citation type="submission" date="2016-03" db="EMBL/GenBank/DDBJ databases">
        <title>Whole genome sequencing of Grifola frondosa 9006-11.</title>
        <authorList>
            <person name="Min B."/>
            <person name="Park H."/>
            <person name="Kim J.-G."/>
            <person name="Cho H."/>
            <person name="Oh Y.-L."/>
            <person name="Kong W.-S."/>
            <person name="Choi I.-G."/>
        </authorList>
    </citation>
    <scope>NUCLEOTIDE SEQUENCE [LARGE SCALE GENOMIC DNA]</scope>
    <source>
        <strain evidence="2 3">9006-11</strain>
    </source>
</reference>
<gene>
    <name evidence="2" type="ORF">A0H81_05108</name>
</gene>
<keyword evidence="1" id="KW-0812">Transmembrane</keyword>
<evidence type="ECO:0000256" key="1">
    <source>
        <dbReference type="SAM" id="Phobius"/>
    </source>
</evidence>
<feature type="transmembrane region" description="Helical" evidence="1">
    <location>
        <begin position="51"/>
        <end position="68"/>
    </location>
</feature>
<keyword evidence="3" id="KW-1185">Reference proteome</keyword>
<dbReference type="AlphaFoldDB" id="A0A1C7MEM2"/>
<keyword evidence="1" id="KW-1133">Transmembrane helix</keyword>
<comment type="caution">
    <text evidence="2">The sequence shown here is derived from an EMBL/GenBank/DDBJ whole genome shotgun (WGS) entry which is preliminary data.</text>
</comment>
<sequence length="101" mass="11177">MRKYRASIGFSHWEVIETLIQSAAIYSAALICLLATYAANSNAQDICLETMQPLIGVVFTLIIIRVGLGYNLTDSKAAAIVDSHQLQSTQHEYPCGLWRSM</sequence>
<keyword evidence="1" id="KW-0472">Membrane</keyword>
<accession>A0A1C7MEM2</accession>
<dbReference type="OrthoDB" id="3354175at2759"/>
<name>A0A1C7MEM2_GRIFR</name>
<dbReference type="Proteomes" id="UP000092993">
    <property type="component" value="Unassembled WGS sequence"/>
</dbReference>
<protein>
    <submittedName>
        <fullName evidence="2">Uncharacterized protein</fullName>
    </submittedName>
</protein>
<proteinExistence type="predicted"/>